<reference evidence="2 3" key="1">
    <citation type="journal article" date="2023" name="Sci. Data">
        <title>Genome assembly of the Korean intertidal mud-creeper Batillaria attramentaria.</title>
        <authorList>
            <person name="Patra A.K."/>
            <person name="Ho P.T."/>
            <person name="Jun S."/>
            <person name="Lee S.J."/>
            <person name="Kim Y."/>
            <person name="Won Y.J."/>
        </authorList>
    </citation>
    <scope>NUCLEOTIDE SEQUENCE [LARGE SCALE GENOMIC DNA]</scope>
    <source>
        <strain evidence="2">Wonlab-2016</strain>
    </source>
</reference>
<evidence type="ECO:0000313" key="2">
    <source>
        <dbReference type="EMBL" id="KAK7486297.1"/>
    </source>
</evidence>
<feature type="compositionally biased region" description="Polar residues" evidence="1">
    <location>
        <begin position="8"/>
        <end position="18"/>
    </location>
</feature>
<dbReference type="AlphaFoldDB" id="A0ABD0KGS2"/>
<sequence length="111" mass="12334">MAHVQTGPEENNGMTVQESTKHSYLPPCRTSQQHLQSRPICKLESKRASHTIYPSIVAAVLDPFLTLTSTCKVLDGFALTSLRVLANKTRFVQICQKRREHVTTSGLTPTV</sequence>
<name>A0ABD0KGS2_9CAEN</name>
<comment type="caution">
    <text evidence="2">The sequence shown here is derived from an EMBL/GenBank/DDBJ whole genome shotgun (WGS) entry which is preliminary data.</text>
</comment>
<accession>A0ABD0KGS2</accession>
<protein>
    <submittedName>
        <fullName evidence="2">Uncharacterized protein</fullName>
    </submittedName>
</protein>
<proteinExistence type="predicted"/>
<evidence type="ECO:0000313" key="3">
    <source>
        <dbReference type="Proteomes" id="UP001519460"/>
    </source>
</evidence>
<keyword evidence="3" id="KW-1185">Reference proteome</keyword>
<feature type="region of interest" description="Disordered" evidence="1">
    <location>
        <begin position="1"/>
        <end position="34"/>
    </location>
</feature>
<evidence type="ECO:0000256" key="1">
    <source>
        <dbReference type="SAM" id="MobiDB-lite"/>
    </source>
</evidence>
<organism evidence="2 3">
    <name type="scientific">Batillaria attramentaria</name>
    <dbReference type="NCBI Taxonomy" id="370345"/>
    <lineage>
        <taxon>Eukaryota</taxon>
        <taxon>Metazoa</taxon>
        <taxon>Spiralia</taxon>
        <taxon>Lophotrochozoa</taxon>
        <taxon>Mollusca</taxon>
        <taxon>Gastropoda</taxon>
        <taxon>Caenogastropoda</taxon>
        <taxon>Sorbeoconcha</taxon>
        <taxon>Cerithioidea</taxon>
        <taxon>Batillariidae</taxon>
        <taxon>Batillaria</taxon>
    </lineage>
</organism>
<dbReference type="Proteomes" id="UP001519460">
    <property type="component" value="Unassembled WGS sequence"/>
</dbReference>
<gene>
    <name evidence="2" type="ORF">BaRGS_00022467</name>
</gene>
<dbReference type="EMBL" id="JACVVK020000181">
    <property type="protein sequence ID" value="KAK7486297.1"/>
    <property type="molecule type" value="Genomic_DNA"/>
</dbReference>